<sequence length="421" mass="48032">MLGIPLKDSVLEGFSFLKHLFQAKDEAVRHMANPNSSTERFLREPGQRAMDRTNYRYERLIQNLIEDGHDYLREIPDFTGEFEPERADTLPDGTIFDNGLRRTYRYERFSARSGLMENVYVRPADIDYTHSDYDWYHPLGYRRFVWTDERGEPLPPFNHMNGTSTGRSRYLWVQPSDLQLIDEDQEWQNVRSRFIRPRDTDVPVIQYLSKPDGAAIGDTLSSQPILQLDGESIIVDAVARVQDQFGDTVAAEMIAPEYSSEKLKNLLNERKYLVTWDASGHGDVELISREDFLSRPGKPVLRKPLRVSEESDYGWGPHGPAEWPGHGLDMYGYPIPGHNGTSPTYSSLLSTVTPSIGTTYLSTDYTTRTHYVNFTTSYESTEYSTRTHVVDLTTLYESTALSTHFVTAPMSAPTTLATIGR</sequence>
<protein>
    <submittedName>
        <fullName evidence="1">Uncharacterized protein</fullName>
    </submittedName>
</protein>
<comment type="caution">
    <text evidence="1">The sequence shown here is derived from an EMBL/GenBank/DDBJ whole genome shotgun (WGS) entry which is preliminary data.</text>
</comment>
<dbReference type="EMBL" id="JABCIY010000227">
    <property type="protein sequence ID" value="KAF7187545.1"/>
    <property type="molecule type" value="Genomic_DNA"/>
</dbReference>
<name>A0A8H6R921_9PEZI</name>
<keyword evidence="2" id="KW-1185">Reference proteome</keyword>
<dbReference type="OrthoDB" id="10508833at2759"/>
<reference evidence="1" key="1">
    <citation type="submission" date="2020-04" db="EMBL/GenBank/DDBJ databases">
        <title>Draft genome resource of the tomato pathogen Pseudocercospora fuligena.</title>
        <authorList>
            <person name="Zaccaron A."/>
        </authorList>
    </citation>
    <scope>NUCLEOTIDE SEQUENCE</scope>
    <source>
        <strain evidence="1">PF001</strain>
    </source>
</reference>
<dbReference type="Proteomes" id="UP000660729">
    <property type="component" value="Unassembled WGS sequence"/>
</dbReference>
<dbReference type="AlphaFoldDB" id="A0A8H6R921"/>
<evidence type="ECO:0000313" key="1">
    <source>
        <dbReference type="EMBL" id="KAF7187545.1"/>
    </source>
</evidence>
<proteinExistence type="predicted"/>
<evidence type="ECO:0000313" key="2">
    <source>
        <dbReference type="Proteomes" id="UP000660729"/>
    </source>
</evidence>
<gene>
    <name evidence="1" type="ORF">HII31_11169</name>
</gene>
<organism evidence="1 2">
    <name type="scientific">Pseudocercospora fuligena</name>
    <dbReference type="NCBI Taxonomy" id="685502"/>
    <lineage>
        <taxon>Eukaryota</taxon>
        <taxon>Fungi</taxon>
        <taxon>Dikarya</taxon>
        <taxon>Ascomycota</taxon>
        <taxon>Pezizomycotina</taxon>
        <taxon>Dothideomycetes</taxon>
        <taxon>Dothideomycetidae</taxon>
        <taxon>Mycosphaerellales</taxon>
        <taxon>Mycosphaerellaceae</taxon>
        <taxon>Pseudocercospora</taxon>
    </lineage>
</organism>
<accession>A0A8H6R921</accession>